<reference evidence="5" key="1">
    <citation type="submission" date="2010-05" db="EMBL/GenBank/DDBJ databases">
        <title>The complete genome of Truepera radiovictris DSM 17093.</title>
        <authorList>
            <consortium name="US DOE Joint Genome Institute (JGI-PGF)"/>
            <person name="Lucas S."/>
            <person name="Copeland A."/>
            <person name="Lapidus A."/>
            <person name="Glavina del Rio T."/>
            <person name="Dalin E."/>
            <person name="Tice H."/>
            <person name="Bruce D."/>
            <person name="Goodwin L."/>
            <person name="Pitluck S."/>
            <person name="Kyrpides N."/>
            <person name="Mavromatis K."/>
            <person name="Ovchinnikova G."/>
            <person name="Munk A.C."/>
            <person name="Detter J.C."/>
            <person name="Han C."/>
            <person name="Tapia R."/>
            <person name="Land M."/>
            <person name="Hauser L."/>
            <person name="Markowitz V."/>
            <person name="Cheng J.-F."/>
            <person name="Hugenholtz P."/>
            <person name="Woyke T."/>
            <person name="Wu D."/>
            <person name="Tindall B."/>
            <person name="Pomrenke H.G."/>
            <person name="Brambilla E."/>
            <person name="Klenk H.-P."/>
            <person name="Eisen J.A."/>
        </authorList>
    </citation>
    <scope>NUCLEOTIDE SEQUENCE [LARGE SCALE GENOMIC DNA]</scope>
    <source>
        <strain evidence="5">DSM 17093 / CIP 108686 / LMG 22925 / RQ-24</strain>
    </source>
</reference>
<dbReference type="STRING" id="649638.Trad_2424"/>
<dbReference type="Proteomes" id="UP000000379">
    <property type="component" value="Chromosome"/>
</dbReference>
<feature type="domain" description="YtkA-like" evidence="3">
    <location>
        <begin position="34"/>
        <end position="106"/>
    </location>
</feature>
<feature type="transmembrane region" description="Helical" evidence="1">
    <location>
        <begin position="152"/>
        <end position="172"/>
    </location>
</feature>
<evidence type="ECO:0000256" key="2">
    <source>
        <dbReference type="SAM" id="SignalP"/>
    </source>
</evidence>
<dbReference type="RefSeq" id="WP_013178895.1">
    <property type="nucleotide sequence ID" value="NC_014221.1"/>
</dbReference>
<proteinExistence type="predicted"/>
<evidence type="ECO:0000313" key="4">
    <source>
        <dbReference type="EMBL" id="ADI15533.1"/>
    </source>
</evidence>
<sequence>MLRRALSLFGLLLCLSLAPAAFAHAFPVIGELQVSPETPAPNEPFTLTVTLMDPTQVPVEDAYVFAELRPQGQPDAEPVRVELEETEVGGTYVGTATLPEAGAYAVFMRDQTYRQEEATANLAEPIQVGGANAVQGFILPPTAVGGASLRTWLLWLIGLPLVAGAVVTVLVLTRGDTTPKTA</sequence>
<keyword evidence="1" id="KW-0472">Membrane</keyword>
<evidence type="ECO:0000313" key="5">
    <source>
        <dbReference type="Proteomes" id="UP000000379"/>
    </source>
</evidence>
<name>D7CT70_TRURR</name>
<dbReference type="EMBL" id="CP002049">
    <property type="protein sequence ID" value="ADI15533.1"/>
    <property type="molecule type" value="Genomic_DNA"/>
</dbReference>
<keyword evidence="2" id="KW-0732">Signal</keyword>
<evidence type="ECO:0000256" key="1">
    <source>
        <dbReference type="SAM" id="Phobius"/>
    </source>
</evidence>
<organism evidence="4 5">
    <name type="scientific">Truepera radiovictrix (strain DSM 17093 / CIP 108686 / LMG 22925 / RQ-24)</name>
    <dbReference type="NCBI Taxonomy" id="649638"/>
    <lineage>
        <taxon>Bacteria</taxon>
        <taxon>Thermotogati</taxon>
        <taxon>Deinococcota</taxon>
        <taxon>Deinococci</taxon>
        <taxon>Trueperales</taxon>
        <taxon>Trueperaceae</taxon>
        <taxon>Truepera</taxon>
    </lineage>
</organism>
<evidence type="ECO:0000259" key="3">
    <source>
        <dbReference type="Pfam" id="PF13115"/>
    </source>
</evidence>
<dbReference type="HOGENOM" id="CLU_1481362_0_0_0"/>
<keyword evidence="1" id="KW-1133">Transmembrane helix</keyword>
<feature type="signal peptide" evidence="2">
    <location>
        <begin position="1"/>
        <end position="25"/>
    </location>
</feature>
<reference evidence="4 5" key="2">
    <citation type="journal article" date="2011" name="Stand. Genomic Sci.">
        <title>Complete genome sequence of Truepera radiovictrix type strain (RQ-24).</title>
        <authorList>
            <person name="Ivanova N."/>
            <person name="Rohde C."/>
            <person name="Munk C."/>
            <person name="Nolan M."/>
            <person name="Lucas S."/>
            <person name="Del Rio T.G."/>
            <person name="Tice H."/>
            <person name="Deshpande S."/>
            <person name="Cheng J.F."/>
            <person name="Tapia R."/>
            <person name="Han C."/>
            <person name="Goodwin L."/>
            <person name="Pitluck S."/>
            <person name="Liolios K."/>
            <person name="Mavromatis K."/>
            <person name="Mikhailova N."/>
            <person name="Pati A."/>
            <person name="Chen A."/>
            <person name="Palaniappan K."/>
            <person name="Land M."/>
            <person name="Hauser L."/>
            <person name="Chang Y.J."/>
            <person name="Jeffries C.D."/>
            <person name="Brambilla E."/>
            <person name="Rohde M."/>
            <person name="Goker M."/>
            <person name="Tindall B.J."/>
            <person name="Woyke T."/>
            <person name="Bristow J."/>
            <person name="Eisen J.A."/>
            <person name="Markowitz V."/>
            <person name="Hugenholtz P."/>
            <person name="Kyrpides N.C."/>
            <person name="Klenk H.P."/>
            <person name="Lapidus A."/>
        </authorList>
    </citation>
    <scope>NUCLEOTIDE SEQUENCE [LARGE SCALE GENOMIC DNA]</scope>
    <source>
        <strain evidence="5">DSM 17093 / CIP 108686 / LMG 22925 / RQ-24</strain>
    </source>
</reference>
<keyword evidence="5" id="KW-1185">Reference proteome</keyword>
<feature type="chain" id="PRO_5003094260" description="YtkA-like domain-containing protein" evidence="2">
    <location>
        <begin position="26"/>
        <end position="182"/>
    </location>
</feature>
<dbReference type="AlphaFoldDB" id="D7CT70"/>
<dbReference type="InterPro" id="IPR032693">
    <property type="entry name" value="YtkA-like_dom"/>
</dbReference>
<dbReference type="KEGG" id="tra:Trad_2424"/>
<keyword evidence="1" id="KW-0812">Transmembrane</keyword>
<accession>D7CT70</accession>
<gene>
    <name evidence="4" type="ordered locus">Trad_2424</name>
</gene>
<dbReference type="Pfam" id="PF13115">
    <property type="entry name" value="YtkA"/>
    <property type="match status" value="1"/>
</dbReference>
<protein>
    <recommendedName>
        <fullName evidence="3">YtkA-like domain-containing protein</fullName>
    </recommendedName>
</protein>